<dbReference type="GO" id="GO:0016491">
    <property type="term" value="F:oxidoreductase activity"/>
    <property type="evidence" value="ECO:0007669"/>
    <property type="project" value="InterPro"/>
</dbReference>
<dbReference type="RefSeq" id="WP_087356882.1">
    <property type="nucleotide sequence ID" value="NZ_NFLJ01000001.1"/>
</dbReference>
<dbReference type="CDD" id="cd19092">
    <property type="entry name" value="AKR_BsYcsN_EcYdhF-like"/>
    <property type="match status" value="1"/>
</dbReference>
<dbReference type="OrthoDB" id="9804790at2"/>
<keyword evidence="3" id="KW-1185">Reference proteome</keyword>
<evidence type="ECO:0000313" key="3">
    <source>
        <dbReference type="Proteomes" id="UP000195305"/>
    </source>
</evidence>
<dbReference type="EMBL" id="NFLJ01000001">
    <property type="protein sequence ID" value="OUQ36667.1"/>
    <property type="molecule type" value="Genomic_DNA"/>
</dbReference>
<proteinExistence type="predicted"/>
<dbReference type="GO" id="GO:0005829">
    <property type="term" value="C:cytosol"/>
    <property type="evidence" value="ECO:0007669"/>
    <property type="project" value="TreeGrafter"/>
</dbReference>
<dbReference type="InterPro" id="IPR020471">
    <property type="entry name" value="AKR"/>
</dbReference>
<evidence type="ECO:0000313" key="2">
    <source>
        <dbReference type="EMBL" id="OUQ36667.1"/>
    </source>
</evidence>
<accession>A0A1Y4T3A1</accession>
<dbReference type="PRINTS" id="PR00069">
    <property type="entry name" value="ALDKETRDTASE"/>
</dbReference>
<evidence type="ECO:0000259" key="1">
    <source>
        <dbReference type="Pfam" id="PF00248"/>
    </source>
</evidence>
<reference evidence="2 3" key="1">
    <citation type="journal article" date="2018" name="BMC Genomics">
        <title>Whole genome sequencing and function prediction of 133 gut anaerobes isolated from chicken caecum in pure cultures.</title>
        <authorList>
            <person name="Medvecky M."/>
            <person name="Cejkova D."/>
            <person name="Polansky O."/>
            <person name="Karasova D."/>
            <person name="Kubasova T."/>
            <person name="Cizek A."/>
            <person name="Rychlik I."/>
        </authorList>
    </citation>
    <scope>NUCLEOTIDE SEQUENCE [LARGE SCALE GENOMIC DNA]</scope>
    <source>
        <strain evidence="2 3">An13</strain>
    </source>
</reference>
<dbReference type="InterPro" id="IPR036812">
    <property type="entry name" value="NAD(P)_OxRdtase_dom_sf"/>
</dbReference>
<dbReference type="InterPro" id="IPR050523">
    <property type="entry name" value="AKR_Detox_Biosynth"/>
</dbReference>
<dbReference type="PANTHER" id="PTHR43364:SF1">
    <property type="entry name" value="OXIDOREDUCTASE YDHF"/>
    <property type="match status" value="1"/>
</dbReference>
<dbReference type="Pfam" id="PF00248">
    <property type="entry name" value="Aldo_ket_red"/>
    <property type="match status" value="1"/>
</dbReference>
<feature type="domain" description="NADP-dependent oxidoreductase" evidence="1">
    <location>
        <begin position="15"/>
        <end position="295"/>
    </location>
</feature>
<dbReference type="Gene3D" id="3.20.20.100">
    <property type="entry name" value="NADP-dependent oxidoreductase domain"/>
    <property type="match status" value="1"/>
</dbReference>
<name>A0A1Y4T3A1_9FIRM</name>
<protein>
    <submittedName>
        <fullName evidence="2">Aldo/keto reductase</fullName>
    </submittedName>
</protein>
<sequence length="306" mass="34845">MNYFQIPKTNLKASRLALGCMRIADKSVDEVEKLVETALESGINFFDHADIYGGGQSEAIFGEVLKRHPEYRQKMIIQTKCGIVPGKRYDFSKEHILQSVQNSLDRLQTDYVDILLLHRPDALCDPQEVSEAFDELYESGKVKYFGVSNHTPLQVELLQKYSKYPIIINQLQLSIVHSVMIDSGLNMNMKEAGAQDKDGGVLDYCRLHDITIQPWSVVQASWAEGCFIDHPNYEKLNSVMEELAKEYHVTKSAIAIAWLLRHPACMQPIMGTTSPVHLQEMVQACDVHLTRQQWYDLYLASEKPLP</sequence>
<organism evidence="2 3">
    <name type="scientific">Massilimicrobiota timonensis</name>
    <dbReference type="NCBI Taxonomy" id="1776392"/>
    <lineage>
        <taxon>Bacteria</taxon>
        <taxon>Bacillati</taxon>
        <taxon>Bacillota</taxon>
        <taxon>Erysipelotrichia</taxon>
        <taxon>Erysipelotrichales</taxon>
        <taxon>Erysipelotrichaceae</taxon>
        <taxon>Massilimicrobiota</taxon>
    </lineage>
</organism>
<dbReference type="PANTHER" id="PTHR43364">
    <property type="entry name" value="NADH-SPECIFIC METHYLGLYOXAL REDUCTASE-RELATED"/>
    <property type="match status" value="1"/>
</dbReference>
<dbReference type="AlphaFoldDB" id="A0A1Y4T3A1"/>
<dbReference type="Proteomes" id="UP000195305">
    <property type="component" value="Unassembled WGS sequence"/>
</dbReference>
<dbReference type="SUPFAM" id="SSF51430">
    <property type="entry name" value="NAD(P)-linked oxidoreductase"/>
    <property type="match status" value="1"/>
</dbReference>
<dbReference type="InterPro" id="IPR023210">
    <property type="entry name" value="NADP_OxRdtase_dom"/>
</dbReference>
<comment type="caution">
    <text evidence="2">The sequence shown here is derived from an EMBL/GenBank/DDBJ whole genome shotgun (WGS) entry which is preliminary data.</text>
</comment>
<gene>
    <name evidence="2" type="ORF">B5E75_00590</name>
</gene>